<dbReference type="EMBL" id="BOMB01000007">
    <property type="protein sequence ID" value="GID10288.1"/>
    <property type="molecule type" value="Genomic_DNA"/>
</dbReference>
<organism evidence="3 4">
    <name type="scientific">Actinocatenispora rupis</name>
    <dbReference type="NCBI Taxonomy" id="519421"/>
    <lineage>
        <taxon>Bacteria</taxon>
        <taxon>Bacillati</taxon>
        <taxon>Actinomycetota</taxon>
        <taxon>Actinomycetes</taxon>
        <taxon>Micromonosporales</taxon>
        <taxon>Micromonosporaceae</taxon>
        <taxon>Actinocatenispora</taxon>
    </lineage>
</organism>
<feature type="region of interest" description="Disordered" evidence="1">
    <location>
        <begin position="1"/>
        <end position="21"/>
    </location>
</feature>
<gene>
    <name evidence="3" type="ORF">Aru02nite_11770</name>
</gene>
<evidence type="ECO:0000313" key="4">
    <source>
        <dbReference type="Proteomes" id="UP000612808"/>
    </source>
</evidence>
<dbReference type="Gene3D" id="3.60.15.10">
    <property type="entry name" value="Ribonuclease Z/Hydroxyacylglutathione hydrolase-like"/>
    <property type="match status" value="1"/>
</dbReference>
<evidence type="ECO:0000256" key="1">
    <source>
        <dbReference type="SAM" id="MobiDB-lite"/>
    </source>
</evidence>
<dbReference type="SUPFAM" id="SSF56281">
    <property type="entry name" value="Metallo-hydrolase/oxidoreductase"/>
    <property type="match status" value="1"/>
</dbReference>
<dbReference type="RefSeq" id="WP_203655511.1">
    <property type="nucleotide sequence ID" value="NZ_BAAAZM010000033.1"/>
</dbReference>
<keyword evidence="4" id="KW-1185">Reference proteome</keyword>
<dbReference type="Pfam" id="PF12706">
    <property type="entry name" value="Lactamase_B_2"/>
    <property type="match status" value="1"/>
</dbReference>
<protein>
    <submittedName>
        <fullName evidence="3">Membrane protein</fullName>
    </submittedName>
</protein>
<dbReference type="PANTHER" id="PTHR15032:SF36">
    <property type="entry name" value="METALLO-BETA-LACTAMASE DOMAIN-CONTAINING PROTEIN"/>
    <property type="match status" value="1"/>
</dbReference>
<comment type="caution">
    <text evidence="3">The sequence shown here is derived from an EMBL/GenBank/DDBJ whole genome shotgun (WGS) entry which is preliminary data.</text>
</comment>
<dbReference type="AlphaFoldDB" id="A0A8J3J6H8"/>
<feature type="domain" description="Metallo-beta-lactamase" evidence="2">
    <location>
        <begin position="91"/>
        <end position="282"/>
    </location>
</feature>
<dbReference type="InterPro" id="IPR001279">
    <property type="entry name" value="Metallo-B-lactamas"/>
</dbReference>
<reference evidence="3" key="1">
    <citation type="submission" date="2021-01" db="EMBL/GenBank/DDBJ databases">
        <title>Whole genome shotgun sequence of Actinocatenispora rupis NBRC 107355.</title>
        <authorList>
            <person name="Komaki H."/>
            <person name="Tamura T."/>
        </authorList>
    </citation>
    <scope>NUCLEOTIDE SEQUENCE</scope>
    <source>
        <strain evidence="3">NBRC 107355</strain>
    </source>
</reference>
<name>A0A8J3J6H8_9ACTN</name>
<dbReference type="Proteomes" id="UP000612808">
    <property type="component" value="Unassembled WGS sequence"/>
</dbReference>
<proteinExistence type="predicted"/>
<evidence type="ECO:0000259" key="2">
    <source>
        <dbReference type="Pfam" id="PF12706"/>
    </source>
</evidence>
<evidence type="ECO:0000313" key="3">
    <source>
        <dbReference type="EMBL" id="GID10288.1"/>
    </source>
</evidence>
<dbReference type="InterPro" id="IPR036866">
    <property type="entry name" value="RibonucZ/Hydroxyglut_hydro"/>
</dbReference>
<dbReference type="PANTHER" id="PTHR15032">
    <property type="entry name" value="N-ACYL-PHOSPHATIDYLETHANOLAMINE-HYDROLYZING PHOSPHOLIPASE D"/>
    <property type="match status" value="1"/>
</dbReference>
<accession>A0A8J3J6H8</accession>
<dbReference type="GO" id="GO:0005737">
    <property type="term" value="C:cytoplasm"/>
    <property type="evidence" value="ECO:0007669"/>
    <property type="project" value="TreeGrafter"/>
</dbReference>
<sequence>MDQTASPLRPASTPRDTGRVWPKNFADRLTEPLPGVRDMLRLVRVGGPLAAIGDTDRIPVRRDGLPTVPATTTALTWVGHATFVVQIGGLRVLTDPVWSRRIPGIRPRFVPPGVAFADLRRVDAVVISHNHYDHLDAPTIKRLPRDTAVFVPAALGEWFRRRGFRAVTELDWWESAELGGVRFDFVPAHHWSKRGLADTCRSLWGGWVLTAPGGHRAYFAGDTGYGRWFGEIARRYPGIDVAMLPIGAYHPRWFMRPVHMNPEEAVQACVELGAPHLASMHWGTFAMTTEPATEPLTRVRAAWAAAGRPAADLWDLAIGESRRLDSA</sequence>